<accession>F4CE70</accession>
<proteinExistence type="predicted"/>
<dbReference type="AlphaFoldDB" id="F4CE70"/>
<organism evidence="1">
    <name type="scientific">Sphingobacterium sp. (strain 21)</name>
    <dbReference type="NCBI Taxonomy" id="743722"/>
    <lineage>
        <taxon>Bacteria</taxon>
        <taxon>Pseudomonadati</taxon>
        <taxon>Bacteroidota</taxon>
        <taxon>Sphingobacteriia</taxon>
        <taxon>Sphingobacteriales</taxon>
        <taxon>Sphingobacteriaceae</taxon>
        <taxon>Sphingobacterium</taxon>
    </lineage>
</organism>
<sequence>MVSLHGVRLDENNLLMGRLQSKTNSLCLIDSKYLKLF</sequence>
<reference evidence="1" key="1">
    <citation type="submission" date="2011-03" db="EMBL/GenBank/DDBJ databases">
        <title>Complete sequence of Sphingobacterium sp. 21.</title>
        <authorList>
            <consortium name="US DOE Joint Genome Institute"/>
            <person name="Lucas S."/>
            <person name="Copeland A."/>
            <person name="Lapidus A."/>
            <person name="Cheng J.-F."/>
            <person name="Goodwin L."/>
            <person name="Pitluck S."/>
            <person name="Davenport K."/>
            <person name="Detter J.C."/>
            <person name="Han C."/>
            <person name="Tapia R."/>
            <person name="Land M."/>
            <person name="Hauser L."/>
            <person name="Kyrpides N."/>
            <person name="Ivanova N."/>
            <person name="Ovchinnikova G."/>
            <person name="Pagani I."/>
            <person name="Siebers A.K."/>
            <person name="Allgaier M."/>
            <person name="Thelen M.P."/>
            <person name="Hugenholtz P."/>
            <person name="Woyke T."/>
        </authorList>
    </citation>
    <scope>NUCLEOTIDE SEQUENCE</scope>
    <source>
        <strain evidence="1">21</strain>
    </source>
</reference>
<dbReference type="HOGENOM" id="CLU_3348762_0_0_10"/>
<dbReference type="KEGG" id="shg:Sph21_1267"/>
<dbReference type="PATRIC" id="fig|743722.3.peg.1357"/>
<protein>
    <submittedName>
        <fullName evidence="1">Uncharacterized protein</fullName>
    </submittedName>
</protein>
<evidence type="ECO:0000313" key="1">
    <source>
        <dbReference type="EMBL" id="ADZ77831.1"/>
    </source>
</evidence>
<dbReference type="EMBL" id="CP002584">
    <property type="protein sequence ID" value="ADZ77831.1"/>
    <property type="molecule type" value="Genomic_DNA"/>
</dbReference>
<gene>
    <name evidence="1" type="ordered locus">Sph21_1267</name>
</gene>
<name>F4CE70_SPHS2</name>